<dbReference type="InterPro" id="IPR050301">
    <property type="entry name" value="NTE"/>
</dbReference>
<sequence>MFWGSLSQRTANVLPVPSETQQPLAIALQGGGAYGAYAWGVLDRVLEEEDLPIAGFSGASAGAINAVVAAWGLLEGGRAGARDALRRLWTSVGKMSLLSPLGLPGASLQFDLLTRVISPYLFNPLNINPLRDLLVDMVDFERLSADGRIPLFISATNVNTGEQRIFREEEISVDVLMASSCIPYLSQAVVIDGQPYWDGGFSANPPILPLVLETACRSLLLVKLTADDEPDLPKAAPEIFARLKRILFNAPLLRDLDALTEMQKLLHRTSPLPADLLRLRDLALHKITIDHAFFGATSGSAFDPKPAMIAKLFDAGRAAAEESADVWMPAIVPESLAEARH</sequence>
<evidence type="ECO:0000256" key="2">
    <source>
        <dbReference type="ARBA" id="ARBA00022963"/>
    </source>
</evidence>
<evidence type="ECO:0000256" key="4">
    <source>
        <dbReference type="PROSITE-ProRule" id="PRU01161"/>
    </source>
</evidence>
<protein>
    <submittedName>
        <fullName evidence="6">Patatin</fullName>
    </submittedName>
</protein>
<accession>A0A2N3PMH7</accession>
<feature type="short sequence motif" description="GXSXG" evidence="4">
    <location>
        <begin position="58"/>
        <end position="62"/>
    </location>
</feature>
<evidence type="ECO:0000313" key="7">
    <source>
        <dbReference type="Proteomes" id="UP000233293"/>
    </source>
</evidence>
<dbReference type="OrthoDB" id="9807112at2"/>
<gene>
    <name evidence="6" type="ORF">CWS72_25985</name>
</gene>
<evidence type="ECO:0000259" key="5">
    <source>
        <dbReference type="PROSITE" id="PS51635"/>
    </source>
</evidence>
<dbReference type="Pfam" id="PF01734">
    <property type="entry name" value="Patatin"/>
    <property type="match status" value="1"/>
</dbReference>
<dbReference type="AlphaFoldDB" id="A0A2N3PMH7"/>
<dbReference type="PANTHER" id="PTHR14226">
    <property type="entry name" value="NEUROPATHY TARGET ESTERASE/SWISS CHEESE D.MELANOGASTER"/>
    <property type="match status" value="1"/>
</dbReference>
<evidence type="ECO:0000313" key="6">
    <source>
        <dbReference type="EMBL" id="PKU21609.1"/>
    </source>
</evidence>
<keyword evidence="7" id="KW-1185">Reference proteome</keyword>
<feature type="active site" description="Proton acceptor" evidence="4">
    <location>
        <position position="198"/>
    </location>
</feature>
<feature type="domain" description="PNPLA" evidence="5">
    <location>
        <begin position="26"/>
        <end position="211"/>
    </location>
</feature>
<name>A0A2N3PMH7_9PROT</name>
<dbReference type="EMBL" id="PIUM01000050">
    <property type="protein sequence ID" value="PKU21609.1"/>
    <property type="molecule type" value="Genomic_DNA"/>
</dbReference>
<dbReference type="Proteomes" id="UP000233293">
    <property type="component" value="Unassembled WGS sequence"/>
</dbReference>
<dbReference type="Gene3D" id="3.40.1090.10">
    <property type="entry name" value="Cytosolic phospholipase A2 catalytic domain"/>
    <property type="match status" value="2"/>
</dbReference>
<reference evidence="7" key="1">
    <citation type="submission" date="2017-12" db="EMBL/GenBank/DDBJ databases">
        <title>Draft genome sequence of Telmatospirillum siberiense 26-4b1T, an acidotolerant peatland alphaproteobacterium potentially involved in sulfur cycling.</title>
        <authorList>
            <person name="Hausmann B."/>
            <person name="Pjevac P."/>
            <person name="Schreck K."/>
            <person name="Herbold C.W."/>
            <person name="Daims H."/>
            <person name="Wagner M."/>
            <person name="Pester M."/>
            <person name="Loy A."/>
        </authorList>
    </citation>
    <scope>NUCLEOTIDE SEQUENCE [LARGE SCALE GENOMIC DNA]</scope>
    <source>
        <strain evidence="7">26-4b1</strain>
    </source>
</reference>
<keyword evidence="2 4" id="KW-0442">Lipid degradation</keyword>
<feature type="active site" description="Nucleophile" evidence="4">
    <location>
        <position position="60"/>
    </location>
</feature>
<evidence type="ECO:0000256" key="3">
    <source>
        <dbReference type="ARBA" id="ARBA00023098"/>
    </source>
</evidence>
<dbReference type="PANTHER" id="PTHR14226:SF78">
    <property type="entry name" value="SLR0060 PROTEIN"/>
    <property type="match status" value="1"/>
</dbReference>
<dbReference type="InterPro" id="IPR002641">
    <property type="entry name" value="PNPLA_dom"/>
</dbReference>
<dbReference type="InterPro" id="IPR016035">
    <property type="entry name" value="Acyl_Trfase/lysoPLipase"/>
</dbReference>
<proteinExistence type="predicted"/>
<dbReference type="PROSITE" id="PS51635">
    <property type="entry name" value="PNPLA"/>
    <property type="match status" value="1"/>
</dbReference>
<dbReference type="GO" id="GO:0016042">
    <property type="term" value="P:lipid catabolic process"/>
    <property type="evidence" value="ECO:0007669"/>
    <property type="project" value="UniProtKB-UniRule"/>
</dbReference>
<comment type="caution">
    <text evidence="6">The sequence shown here is derived from an EMBL/GenBank/DDBJ whole genome shotgun (WGS) entry which is preliminary data.</text>
</comment>
<dbReference type="SUPFAM" id="SSF52151">
    <property type="entry name" value="FabD/lysophospholipase-like"/>
    <property type="match status" value="1"/>
</dbReference>
<feature type="short sequence motif" description="DGA/G" evidence="4">
    <location>
        <begin position="198"/>
        <end position="200"/>
    </location>
</feature>
<organism evidence="6 7">
    <name type="scientific">Telmatospirillum siberiense</name>
    <dbReference type="NCBI Taxonomy" id="382514"/>
    <lineage>
        <taxon>Bacteria</taxon>
        <taxon>Pseudomonadati</taxon>
        <taxon>Pseudomonadota</taxon>
        <taxon>Alphaproteobacteria</taxon>
        <taxon>Rhodospirillales</taxon>
        <taxon>Rhodospirillaceae</taxon>
        <taxon>Telmatospirillum</taxon>
    </lineage>
</organism>
<evidence type="ECO:0000256" key="1">
    <source>
        <dbReference type="ARBA" id="ARBA00022801"/>
    </source>
</evidence>
<dbReference type="RefSeq" id="WP_101253576.1">
    <property type="nucleotide sequence ID" value="NZ_PIUM01000050.1"/>
</dbReference>
<keyword evidence="1 4" id="KW-0378">Hydrolase</keyword>
<dbReference type="GO" id="GO:0016787">
    <property type="term" value="F:hydrolase activity"/>
    <property type="evidence" value="ECO:0007669"/>
    <property type="project" value="UniProtKB-UniRule"/>
</dbReference>
<feature type="short sequence motif" description="GXGXXG" evidence="4">
    <location>
        <begin position="30"/>
        <end position="35"/>
    </location>
</feature>
<keyword evidence="3 4" id="KW-0443">Lipid metabolism</keyword>